<dbReference type="Pfam" id="PF01969">
    <property type="entry name" value="Ni_insertion"/>
    <property type="match status" value="1"/>
</dbReference>
<protein>
    <submittedName>
        <fullName evidence="3">Nickel pincer cofactor biosynthesis protein LarC</fullName>
    </submittedName>
</protein>
<dbReference type="PANTHER" id="PTHR36566">
    <property type="entry name" value="NICKEL INSERTION PROTEIN-RELATED"/>
    <property type="match status" value="1"/>
</dbReference>
<dbReference type="PANTHER" id="PTHR36566:SF1">
    <property type="entry name" value="PYRIDINIUM-3,5-BISTHIOCARBOXYLIC ACID MONONUCLEOTIDE NICKEL INSERTION PROTEIN"/>
    <property type="match status" value="1"/>
</dbReference>
<dbReference type="InterPro" id="IPR002822">
    <property type="entry name" value="Ni_insertion"/>
</dbReference>
<evidence type="ECO:0000256" key="2">
    <source>
        <dbReference type="ARBA" id="ARBA00023239"/>
    </source>
</evidence>
<sequence length="250" mass="27113">MSIIYFDCFSGISGDMIIGSLLDAGLPFVDLEHELSKLKLANFNIKHEFVIKKGIAATKFSVETDENHPHRSLGDIRKIIEESGLEEIVKESALKIFTRLAKAESRIHGVDPENIHFHEVGAVDAIIDIVGAVVGFHKMNISKVYASALNIGGGWTKCVHGTIPVPAPATLELLRGVPIYNSGVNMELVTPTGAAIITSLCEDFGYLPAITPKKIGYGAGTADLHIPNVLRVILGDTNNQEAKHNKHHNH</sequence>
<dbReference type="AlphaFoldDB" id="A0AAW7ZEN9"/>
<organism evidence="3 4">
    <name type="scientific">Desulforamulus aquiferis</name>
    <dbReference type="NCBI Taxonomy" id="1397668"/>
    <lineage>
        <taxon>Bacteria</taxon>
        <taxon>Bacillati</taxon>
        <taxon>Bacillota</taxon>
        <taxon>Clostridia</taxon>
        <taxon>Eubacteriales</taxon>
        <taxon>Peptococcaceae</taxon>
        <taxon>Desulforamulus</taxon>
    </lineage>
</organism>
<name>A0AAW7ZEN9_9FIRM</name>
<evidence type="ECO:0000256" key="1">
    <source>
        <dbReference type="ARBA" id="ARBA00022596"/>
    </source>
</evidence>
<proteinExistence type="predicted"/>
<keyword evidence="4" id="KW-1185">Reference proteome</keyword>
<dbReference type="RefSeq" id="WP_304543865.1">
    <property type="nucleotide sequence ID" value="NZ_JARPTC010000019.1"/>
</dbReference>
<keyword evidence="2" id="KW-0456">Lyase</keyword>
<dbReference type="EMBL" id="JARPTC010000019">
    <property type="protein sequence ID" value="MDO7788177.1"/>
    <property type="molecule type" value="Genomic_DNA"/>
</dbReference>
<gene>
    <name evidence="3" type="primary">larC</name>
    <name evidence="3" type="ORF">P6N53_13180</name>
</gene>
<reference evidence="3" key="2">
    <citation type="submission" date="2023-03" db="EMBL/GenBank/DDBJ databases">
        <authorList>
            <person name="Zhang Z."/>
        </authorList>
    </citation>
    <scope>NUCLEOTIDE SEQUENCE</scope>
    <source>
        <strain evidence="3">DSA</strain>
    </source>
</reference>
<dbReference type="GO" id="GO:0016829">
    <property type="term" value="F:lyase activity"/>
    <property type="evidence" value="ECO:0007669"/>
    <property type="project" value="UniProtKB-KW"/>
</dbReference>
<evidence type="ECO:0000313" key="4">
    <source>
        <dbReference type="Proteomes" id="UP001172911"/>
    </source>
</evidence>
<reference evidence="3" key="1">
    <citation type="journal article" date="2023" name="J. Hazard. Mater.">
        <title>Anaerobic biodegradation of pyrene and benzo[a]pyrene by a new sulfate-reducing Desulforamulus aquiferis strain DSA.</title>
        <authorList>
            <person name="Zhang Z."/>
            <person name="Sun J."/>
            <person name="Gong X."/>
            <person name="Wang C."/>
            <person name="Wang H."/>
        </authorList>
    </citation>
    <scope>NUCLEOTIDE SEQUENCE</scope>
    <source>
        <strain evidence="3">DSA</strain>
    </source>
</reference>
<evidence type="ECO:0000313" key="3">
    <source>
        <dbReference type="EMBL" id="MDO7788177.1"/>
    </source>
</evidence>
<dbReference type="NCBIfam" id="TIGR00299">
    <property type="entry name" value="nickel pincer cofactor biosynthesis protein LarC"/>
    <property type="match status" value="1"/>
</dbReference>
<keyword evidence="1" id="KW-0533">Nickel</keyword>
<comment type="caution">
    <text evidence="3">The sequence shown here is derived from an EMBL/GenBank/DDBJ whole genome shotgun (WGS) entry which is preliminary data.</text>
</comment>
<dbReference type="Proteomes" id="UP001172911">
    <property type="component" value="Unassembled WGS sequence"/>
</dbReference>
<accession>A0AAW7ZEN9</accession>